<evidence type="ECO:0000313" key="3">
    <source>
        <dbReference type="Proteomes" id="UP000233551"/>
    </source>
</evidence>
<reference evidence="2 3" key="1">
    <citation type="submission" date="2017-11" db="EMBL/GenBank/DDBJ databases">
        <title>De-novo sequencing of pomegranate (Punica granatum L.) genome.</title>
        <authorList>
            <person name="Akparov Z."/>
            <person name="Amiraslanov A."/>
            <person name="Hajiyeva S."/>
            <person name="Abbasov M."/>
            <person name="Kaur K."/>
            <person name="Hamwieh A."/>
            <person name="Solovyev V."/>
            <person name="Salamov A."/>
            <person name="Braich B."/>
            <person name="Kosarev P."/>
            <person name="Mahmoud A."/>
            <person name="Hajiyev E."/>
            <person name="Babayeva S."/>
            <person name="Izzatullayeva V."/>
            <person name="Mammadov A."/>
            <person name="Mammadov A."/>
            <person name="Sharifova S."/>
            <person name="Ojaghi J."/>
            <person name="Eynullazada K."/>
            <person name="Bayramov B."/>
            <person name="Abdulazimova A."/>
            <person name="Shahmuradov I."/>
        </authorList>
    </citation>
    <scope>NUCLEOTIDE SEQUENCE [LARGE SCALE GENOMIC DNA]</scope>
    <source>
        <strain evidence="3">cv. AG2017</strain>
        <tissue evidence="2">Leaf</tissue>
    </source>
</reference>
<sequence>MCHEPRTRDQSRPELHPDFPLQLVGPTATLGQPPPCPSRPFQIELTRDLSFQAATTVTSRGPLAIVDHQLCGRKPSGATVITFYLKLAQRVYFWNFYVLSNFARLYGSTQDSSPKRPPPPPRGVPWLSRAAVT</sequence>
<dbReference type="Proteomes" id="UP000233551">
    <property type="component" value="Unassembled WGS sequence"/>
</dbReference>
<gene>
    <name evidence="2" type="ORF">CRG98_019952</name>
</gene>
<feature type="compositionally biased region" description="Basic and acidic residues" evidence="1">
    <location>
        <begin position="1"/>
        <end position="17"/>
    </location>
</feature>
<comment type="caution">
    <text evidence="2">The sequence shown here is derived from an EMBL/GenBank/DDBJ whole genome shotgun (WGS) entry which is preliminary data.</text>
</comment>
<accession>A0A2I0JVZ7</accession>
<dbReference type="AlphaFoldDB" id="A0A2I0JVZ7"/>
<dbReference type="EMBL" id="PGOL01001256">
    <property type="protein sequence ID" value="PKI59646.1"/>
    <property type="molecule type" value="Genomic_DNA"/>
</dbReference>
<feature type="region of interest" description="Disordered" evidence="1">
    <location>
        <begin position="108"/>
        <end position="133"/>
    </location>
</feature>
<keyword evidence="3" id="KW-1185">Reference proteome</keyword>
<protein>
    <submittedName>
        <fullName evidence="2">Uncharacterized protein</fullName>
    </submittedName>
</protein>
<name>A0A2I0JVZ7_PUNGR</name>
<evidence type="ECO:0000313" key="2">
    <source>
        <dbReference type="EMBL" id="PKI59646.1"/>
    </source>
</evidence>
<proteinExistence type="predicted"/>
<feature type="compositionally biased region" description="Low complexity" evidence="1">
    <location>
        <begin position="124"/>
        <end position="133"/>
    </location>
</feature>
<evidence type="ECO:0000256" key="1">
    <source>
        <dbReference type="SAM" id="MobiDB-lite"/>
    </source>
</evidence>
<feature type="region of interest" description="Disordered" evidence="1">
    <location>
        <begin position="1"/>
        <end position="39"/>
    </location>
</feature>
<organism evidence="2 3">
    <name type="scientific">Punica granatum</name>
    <name type="common">Pomegranate</name>
    <dbReference type="NCBI Taxonomy" id="22663"/>
    <lineage>
        <taxon>Eukaryota</taxon>
        <taxon>Viridiplantae</taxon>
        <taxon>Streptophyta</taxon>
        <taxon>Embryophyta</taxon>
        <taxon>Tracheophyta</taxon>
        <taxon>Spermatophyta</taxon>
        <taxon>Magnoliopsida</taxon>
        <taxon>eudicotyledons</taxon>
        <taxon>Gunneridae</taxon>
        <taxon>Pentapetalae</taxon>
        <taxon>rosids</taxon>
        <taxon>malvids</taxon>
        <taxon>Myrtales</taxon>
        <taxon>Lythraceae</taxon>
        <taxon>Punica</taxon>
    </lineage>
</organism>